<gene>
    <name evidence="2" type="ORF">K1I37_03045</name>
</gene>
<dbReference type="PANTHER" id="PTHR33164">
    <property type="entry name" value="TRANSCRIPTIONAL REGULATOR, MARR FAMILY"/>
    <property type="match status" value="1"/>
</dbReference>
<keyword evidence="1" id="KW-0238">DNA-binding</keyword>
<dbReference type="STRING" id="1356854.N007_10810"/>
<dbReference type="GO" id="GO:0003677">
    <property type="term" value="F:DNA binding"/>
    <property type="evidence" value="ECO:0007669"/>
    <property type="project" value="UniProtKB-KW"/>
</dbReference>
<organism evidence="2 3">
    <name type="scientific">Alicyclobacillus acidoterrestris (strain ATCC 49025 / DSM 3922 / CIP 106132 / NCIMB 13137 / GD3B)</name>
    <dbReference type="NCBI Taxonomy" id="1356854"/>
    <lineage>
        <taxon>Bacteria</taxon>
        <taxon>Bacillati</taxon>
        <taxon>Bacillota</taxon>
        <taxon>Bacilli</taxon>
        <taxon>Bacillales</taxon>
        <taxon>Alicyclobacillaceae</taxon>
        <taxon>Alicyclobacillus</taxon>
    </lineage>
</organism>
<proteinExistence type="predicted"/>
<keyword evidence="3" id="KW-1185">Reference proteome</keyword>
<evidence type="ECO:0000256" key="1">
    <source>
        <dbReference type="ARBA" id="ARBA00023125"/>
    </source>
</evidence>
<protein>
    <submittedName>
        <fullName evidence="2">MarR family transcriptional regulator</fullName>
    </submittedName>
</protein>
<reference evidence="3" key="1">
    <citation type="journal article" date="2022" name="G3 (Bethesda)">
        <title>Unveiling the complete genome sequence of Alicyclobacillus acidoterrestris DSM 3922T, a taint-producing strain.</title>
        <authorList>
            <person name="Leonardo I.C."/>
            <person name="Barreto Crespo M.T."/>
            <person name="Gaspar F.B."/>
        </authorList>
    </citation>
    <scope>NUCLEOTIDE SEQUENCE [LARGE SCALE GENOMIC DNA]</scope>
    <source>
        <strain evidence="3">DSM 3922</strain>
    </source>
</reference>
<evidence type="ECO:0000313" key="2">
    <source>
        <dbReference type="EMBL" id="UNO49541.1"/>
    </source>
</evidence>
<dbReference type="SUPFAM" id="SSF46785">
    <property type="entry name" value="Winged helix' DNA-binding domain"/>
    <property type="match status" value="1"/>
</dbReference>
<dbReference type="EMBL" id="CP080467">
    <property type="protein sequence ID" value="UNO49541.1"/>
    <property type="molecule type" value="Genomic_DNA"/>
</dbReference>
<dbReference type="SMART" id="SM00347">
    <property type="entry name" value="HTH_MARR"/>
    <property type="match status" value="1"/>
</dbReference>
<dbReference type="OrthoDB" id="166070at2"/>
<accession>A0A9E6ZM61</accession>
<dbReference type="InterPro" id="IPR000835">
    <property type="entry name" value="HTH_MarR-typ"/>
</dbReference>
<dbReference type="InterPro" id="IPR036388">
    <property type="entry name" value="WH-like_DNA-bd_sf"/>
</dbReference>
<dbReference type="GO" id="GO:0006950">
    <property type="term" value="P:response to stress"/>
    <property type="evidence" value="ECO:0007669"/>
    <property type="project" value="TreeGrafter"/>
</dbReference>
<dbReference type="Pfam" id="PF01047">
    <property type="entry name" value="MarR"/>
    <property type="match status" value="1"/>
</dbReference>
<dbReference type="Proteomes" id="UP000829401">
    <property type="component" value="Chromosome"/>
</dbReference>
<dbReference type="AlphaFoldDB" id="T0D436"/>
<name>T0D436_ALIAG</name>
<dbReference type="GO" id="GO:0003700">
    <property type="term" value="F:DNA-binding transcription factor activity"/>
    <property type="evidence" value="ECO:0007669"/>
    <property type="project" value="InterPro"/>
</dbReference>
<dbReference type="InterPro" id="IPR036390">
    <property type="entry name" value="WH_DNA-bd_sf"/>
</dbReference>
<accession>T0D436</accession>
<sequence length="155" mass="17601">MSISGKKYNSTLYELISTYRDLALCISHVVKPLVEEVGLTMFQFRLLVCLYEGGTNLTELAERVHAYKGYTSSAVDVLVAAHLVTRQYPESDRRSVYLEITDDGKHVLDQILDTDTPFYQRLSSAFQLSEAELQRLIALHRNVISNLVDGRKECL</sequence>
<dbReference type="PROSITE" id="PS50995">
    <property type="entry name" value="HTH_MARR_2"/>
    <property type="match status" value="1"/>
</dbReference>
<dbReference type="PANTHER" id="PTHR33164:SF99">
    <property type="entry name" value="MARR FAMILY REGULATORY PROTEIN"/>
    <property type="match status" value="1"/>
</dbReference>
<dbReference type="KEGG" id="aaco:K1I37_03045"/>
<dbReference type="InterPro" id="IPR039422">
    <property type="entry name" value="MarR/SlyA-like"/>
</dbReference>
<dbReference type="Gene3D" id="1.10.10.10">
    <property type="entry name" value="Winged helix-like DNA-binding domain superfamily/Winged helix DNA-binding domain"/>
    <property type="match status" value="1"/>
</dbReference>
<dbReference type="RefSeq" id="WP_021297213.1">
    <property type="nucleotide sequence ID" value="NZ_AURB01000147.1"/>
</dbReference>
<evidence type="ECO:0000313" key="3">
    <source>
        <dbReference type="Proteomes" id="UP000829401"/>
    </source>
</evidence>